<proteinExistence type="predicted"/>
<evidence type="ECO:0000313" key="3">
    <source>
        <dbReference type="Proteomes" id="UP000033647"/>
    </source>
</evidence>
<feature type="compositionally biased region" description="Acidic residues" evidence="1">
    <location>
        <begin position="344"/>
        <end position="368"/>
    </location>
</feature>
<dbReference type="AlphaFoldDB" id="A0A0F4GGV4"/>
<name>A0A0F4GGV4_9PEZI</name>
<dbReference type="STRING" id="1047168.A0A0F4GGV4"/>
<keyword evidence="3" id="KW-1185">Reference proteome</keyword>
<organism evidence="2 3">
    <name type="scientific">Zymoseptoria brevis</name>
    <dbReference type="NCBI Taxonomy" id="1047168"/>
    <lineage>
        <taxon>Eukaryota</taxon>
        <taxon>Fungi</taxon>
        <taxon>Dikarya</taxon>
        <taxon>Ascomycota</taxon>
        <taxon>Pezizomycotina</taxon>
        <taxon>Dothideomycetes</taxon>
        <taxon>Dothideomycetidae</taxon>
        <taxon>Mycosphaerellales</taxon>
        <taxon>Mycosphaerellaceae</taxon>
        <taxon>Zymoseptoria</taxon>
    </lineage>
</organism>
<sequence>MARTKTPKPSEYVRVGTDPNDNKPSAGGSLPLEYLVVATVNNADTVQYYGIDTWTFPRQIQVGDYNTMDRIRSPYNSRLVADQTFQSRLTGGALDQAVRDEVNPPQLKRGKKREHEPAKPSPLRPLQAAVQRQPHKVDKGNGEILAVITFVNTFIPKNLKLPRNFQVALDATETFATLMAEIKAEAKTFCPGKDKNLGWLLESRSSPLGYWADLEIWVLPRGKTELVQWRKDAVGLMARDFLGAADPEDETDGRVLFMEVRVVPDPEAKAKDVAFKARSKEIEVRVKKSGMGKNTAQEKKRKRGASSTATKSRKKSEIGRQTQAEAEPDAEESEDELQLPNPVEDGEQPEEEPEPEPEGEEDEEEALVELESPRSKRRRLQGTVEKAQRELAALNTAAAAEQSKSPRRKANETGGRGKPAKKVHIAADEDVVDEEEEEHGNPPAPAGAPESPEDEFFDASDSPPSPKPDPRAKRNKHKAPASQSTRASPPAEMLPSARKVKKTTSRRSATIAASPPVAKTSAKGREEWR</sequence>
<protein>
    <submittedName>
        <fullName evidence="2">Uncharacterized protein</fullName>
    </submittedName>
</protein>
<feature type="compositionally biased region" description="Acidic residues" evidence="1">
    <location>
        <begin position="428"/>
        <end position="438"/>
    </location>
</feature>
<dbReference type="OrthoDB" id="10446269at2759"/>
<feature type="region of interest" description="Disordered" evidence="1">
    <location>
        <begin position="91"/>
        <end position="134"/>
    </location>
</feature>
<dbReference type="Proteomes" id="UP000033647">
    <property type="component" value="Unassembled WGS sequence"/>
</dbReference>
<feature type="compositionally biased region" description="Acidic residues" evidence="1">
    <location>
        <begin position="326"/>
        <end position="337"/>
    </location>
</feature>
<feature type="compositionally biased region" description="Low complexity" evidence="1">
    <location>
        <begin position="390"/>
        <end position="402"/>
    </location>
</feature>
<evidence type="ECO:0000256" key="1">
    <source>
        <dbReference type="SAM" id="MobiDB-lite"/>
    </source>
</evidence>
<dbReference type="EMBL" id="LAFY01000678">
    <property type="protein sequence ID" value="KJX96252.1"/>
    <property type="molecule type" value="Genomic_DNA"/>
</dbReference>
<reference evidence="2 3" key="1">
    <citation type="submission" date="2015-03" db="EMBL/GenBank/DDBJ databases">
        <title>RNA-seq based gene annotation and comparative genomics of four Zymoseptoria species reveal species-specific pathogenicity related genes and transposable element activity.</title>
        <authorList>
            <person name="Grandaubert J."/>
            <person name="Bhattacharyya A."/>
            <person name="Stukenbrock E.H."/>
        </authorList>
    </citation>
    <scope>NUCLEOTIDE SEQUENCE [LARGE SCALE GENOMIC DNA]</scope>
    <source>
        <strain evidence="2 3">Zb18110</strain>
    </source>
</reference>
<gene>
    <name evidence="2" type="ORF">TI39_contig686g00004</name>
</gene>
<evidence type="ECO:0000313" key="2">
    <source>
        <dbReference type="EMBL" id="KJX96252.1"/>
    </source>
</evidence>
<feature type="region of interest" description="Disordered" evidence="1">
    <location>
        <begin position="1"/>
        <end position="28"/>
    </location>
</feature>
<accession>A0A0F4GGV4</accession>
<comment type="caution">
    <text evidence="2">The sequence shown here is derived from an EMBL/GenBank/DDBJ whole genome shotgun (WGS) entry which is preliminary data.</text>
</comment>
<feature type="region of interest" description="Disordered" evidence="1">
    <location>
        <begin position="286"/>
        <end position="529"/>
    </location>
</feature>